<name>A0A8S1PE98_9CILI</name>
<dbReference type="AlphaFoldDB" id="A0A8S1PE98"/>
<protein>
    <submittedName>
        <fullName evidence="1">Uncharacterized protein</fullName>
    </submittedName>
</protein>
<evidence type="ECO:0000313" key="2">
    <source>
        <dbReference type="Proteomes" id="UP000692954"/>
    </source>
</evidence>
<evidence type="ECO:0000313" key="1">
    <source>
        <dbReference type="EMBL" id="CAD8101500.1"/>
    </source>
</evidence>
<accession>A0A8S1PE98</accession>
<proteinExistence type="predicted"/>
<dbReference type="Proteomes" id="UP000692954">
    <property type="component" value="Unassembled WGS sequence"/>
</dbReference>
<sequence>MLVLQLLIFVLRLQYQDKFVYGHLEQIDIKIYIFHLISLCQFLYIQYFINSNTCAAIENEFPDYDPIYSAKVDLNRANCKFSTKTTNCKANKDSCSTHCCTEDDITEINAHSCSKYSSKRCQYLLFFQQ</sequence>
<dbReference type="EMBL" id="CAJJDN010000076">
    <property type="protein sequence ID" value="CAD8101500.1"/>
    <property type="molecule type" value="Genomic_DNA"/>
</dbReference>
<organism evidence="1 2">
    <name type="scientific">Paramecium sonneborni</name>
    <dbReference type="NCBI Taxonomy" id="65129"/>
    <lineage>
        <taxon>Eukaryota</taxon>
        <taxon>Sar</taxon>
        <taxon>Alveolata</taxon>
        <taxon>Ciliophora</taxon>
        <taxon>Intramacronucleata</taxon>
        <taxon>Oligohymenophorea</taxon>
        <taxon>Peniculida</taxon>
        <taxon>Parameciidae</taxon>
        <taxon>Paramecium</taxon>
    </lineage>
</organism>
<keyword evidence="2" id="KW-1185">Reference proteome</keyword>
<gene>
    <name evidence="1" type="ORF">PSON_ATCC_30995.1.T0760015</name>
</gene>
<reference evidence="1" key="1">
    <citation type="submission" date="2021-01" db="EMBL/GenBank/DDBJ databases">
        <authorList>
            <consortium name="Genoscope - CEA"/>
            <person name="William W."/>
        </authorList>
    </citation>
    <scope>NUCLEOTIDE SEQUENCE</scope>
</reference>
<comment type="caution">
    <text evidence="1">The sequence shown here is derived from an EMBL/GenBank/DDBJ whole genome shotgun (WGS) entry which is preliminary data.</text>
</comment>